<evidence type="ECO:0000313" key="3">
    <source>
        <dbReference type="Proteomes" id="UP001610063"/>
    </source>
</evidence>
<evidence type="ECO:0000259" key="1">
    <source>
        <dbReference type="Pfam" id="PF01323"/>
    </source>
</evidence>
<name>A0ABW7N532_9BACT</name>
<protein>
    <submittedName>
        <fullName evidence="2">DsbA family protein</fullName>
    </submittedName>
</protein>
<dbReference type="PANTHER" id="PTHR13887">
    <property type="entry name" value="GLUTATHIONE S-TRANSFERASE KAPPA"/>
    <property type="match status" value="1"/>
</dbReference>
<feature type="domain" description="DSBA-like thioredoxin" evidence="1">
    <location>
        <begin position="10"/>
        <end position="212"/>
    </location>
</feature>
<keyword evidence="3" id="KW-1185">Reference proteome</keyword>
<dbReference type="InterPro" id="IPR036249">
    <property type="entry name" value="Thioredoxin-like_sf"/>
</dbReference>
<accession>A0ABW7N532</accession>
<dbReference type="Proteomes" id="UP001610063">
    <property type="component" value="Unassembled WGS sequence"/>
</dbReference>
<reference evidence="2 3" key="1">
    <citation type="journal article" date="2013" name="Int. J. Syst. Evol. Microbiol.">
        <title>Marinoscillum luteum sp. nov., isolated from marine sediment.</title>
        <authorList>
            <person name="Cha I.T."/>
            <person name="Park S.J."/>
            <person name="Kim S.J."/>
            <person name="Kim J.G."/>
            <person name="Jung M.Y."/>
            <person name="Shin K.S."/>
            <person name="Kwon K.K."/>
            <person name="Yang S.H."/>
            <person name="Seo Y.S."/>
            <person name="Rhee S.K."/>
        </authorList>
    </citation>
    <scope>NUCLEOTIDE SEQUENCE [LARGE SCALE GENOMIC DNA]</scope>
    <source>
        <strain evidence="2 3">KCTC 23939</strain>
    </source>
</reference>
<dbReference type="RefSeq" id="WP_395416260.1">
    <property type="nucleotide sequence ID" value="NZ_JBIPKE010000012.1"/>
</dbReference>
<dbReference type="EMBL" id="JBIPKE010000012">
    <property type="protein sequence ID" value="MFH6982572.1"/>
    <property type="molecule type" value="Genomic_DNA"/>
</dbReference>
<dbReference type="CDD" id="cd03024">
    <property type="entry name" value="DsbA_FrnE"/>
    <property type="match status" value="1"/>
</dbReference>
<dbReference type="Pfam" id="PF01323">
    <property type="entry name" value="DSBA"/>
    <property type="match status" value="1"/>
</dbReference>
<gene>
    <name evidence="2" type="ORF">ACHKAR_03935</name>
</gene>
<evidence type="ECO:0000313" key="2">
    <source>
        <dbReference type="EMBL" id="MFH6982572.1"/>
    </source>
</evidence>
<dbReference type="InterPro" id="IPR001853">
    <property type="entry name" value="DSBA-like_thioredoxin_dom"/>
</dbReference>
<dbReference type="SUPFAM" id="SSF52833">
    <property type="entry name" value="Thioredoxin-like"/>
    <property type="match status" value="1"/>
</dbReference>
<sequence>MSTAGKKMEVEIWSDVMCPFCYIGKRKFEAALAEFPGKDQVAITWKSFQLSPHMVTDPAKNIHQYLAEHKGISLQEAERMNDYVTDMAAQVGLSYRFDQAVVANSMKAHRFSHYAKTQGKQDEAEERLFSAYFTEGKNTDDLDTLVTLGEEIGLDGAEVRAILESDKYTEAVRTDIYEAQQVGVRGVPFFAFDRKYGVSGAQDSQVFLQTLQKSFDEWKKENVSPIEVIDGPACAPGEDCA</sequence>
<dbReference type="PANTHER" id="PTHR13887:SF41">
    <property type="entry name" value="THIOREDOXIN SUPERFAMILY PROTEIN"/>
    <property type="match status" value="1"/>
</dbReference>
<comment type="caution">
    <text evidence="2">The sequence shown here is derived from an EMBL/GenBank/DDBJ whole genome shotgun (WGS) entry which is preliminary data.</text>
</comment>
<proteinExistence type="predicted"/>
<dbReference type="Gene3D" id="3.40.30.10">
    <property type="entry name" value="Glutaredoxin"/>
    <property type="match status" value="1"/>
</dbReference>
<organism evidence="2 3">
    <name type="scientific">Marinoscillum luteum</name>
    <dbReference type="NCBI Taxonomy" id="861051"/>
    <lineage>
        <taxon>Bacteria</taxon>
        <taxon>Pseudomonadati</taxon>
        <taxon>Bacteroidota</taxon>
        <taxon>Cytophagia</taxon>
        <taxon>Cytophagales</taxon>
        <taxon>Reichenbachiellaceae</taxon>
        <taxon>Marinoscillum</taxon>
    </lineage>
</organism>